<evidence type="ECO:0000256" key="4">
    <source>
        <dbReference type="SAM" id="SignalP"/>
    </source>
</evidence>
<dbReference type="RefSeq" id="WP_339851083.1">
    <property type="nucleotide sequence ID" value="NZ_CAXAXR010000001.1"/>
</dbReference>
<feature type="region of interest" description="Disordered" evidence="3">
    <location>
        <begin position="367"/>
        <end position="406"/>
    </location>
</feature>
<comment type="subcellular location">
    <subcellularLocation>
        <location evidence="1">Cell envelope</location>
    </subcellularLocation>
</comment>
<reference evidence="9 10" key="1">
    <citation type="journal article" date="2018" name="Nat. Biotechnol.">
        <title>A standardized bacterial taxonomy based on genome phylogeny substantially revises the tree of life.</title>
        <authorList>
            <person name="Parks D.H."/>
            <person name="Chuvochina M."/>
            <person name="Waite D.W."/>
            <person name="Rinke C."/>
            <person name="Skarshewski A."/>
            <person name="Chaumeil P.A."/>
            <person name="Hugenholtz P."/>
        </authorList>
    </citation>
    <scope>NUCLEOTIDE SEQUENCE [LARGE SCALE GENOMIC DNA]</scope>
    <source>
        <strain evidence="9">UBA9169</strain>
    </source>
</reference>
<keyword evidence="4" id="KW-0732">Signal</keyword>
<dbReference type="InterPro" id="IPR006143">
    <property type="entry name" value="RND_pump_MFP"/>
</dbReference>
<dbReference type="Gene3D" id="2.40.50.100">
    <property type="match status" value="1"/>
</dbReference>
<dbReference type="Gene3D" id="2.40.30.170">
    <property type="match status" value="1"/>
</dbReference>
<dbReference type="InterPro" id="IPR058625">
    <property type="entry name" value="MdtA-like_BSH"/>
</dbReference>
<feature type="signal peptide" evidence="4">
    <location>
        <begin position="1"/>
        <end position="26"/>
    </location>
</feature>
<dbReference type="Pfam" id="PF25944">
    <property type="entry name" value="Beta-barrel_RND"/>
    <property type="match status" value="1"/>
</dbReference>
<dbReference type="Pfam" id="PF25967">
    <property type="entry name" value="RND-MFP_C"/>
    <property type="match status" value="1"/>
</dbReference>
<dbReference type="NCBIfam" id="TIGR01730">
    <property type="entry name" value="RND_mfp"/>
    <property type="match status" value="1"/>
</dbReference>
<accession>A0A348W851</accession>
<dbReference type="GO" id="GO:0005886">
    <property type="term" value="C:plasma membrane"/>
    <property type="evidence" value="ECO:0007669"/>
    <property type="project" value="UniProtKB-SubCell"/>
</dbReference>
<dbReference type="Pfam" id="PF25876">
    <property type="entry name" value="HH_MFP_RND"/>
    <property type="match status" value="1"/>
</dbReference>
<comment type="similarity">
    <text evidence="2">Belongs to the membrane fusion protein (MFP) (TC 8.A.1) family.</text>
</comment>
<organism evidence="9 10">
    <name type="scientific">Roseovarius nubinhibens</name>
    <dbReference type="NCBI Taxonomy" id="314263"/>
    <lineage>
        <taxon>Bacteria</taxon>
        <taxon>Pseudomonadati</taxon>
        <taxon>Pseudomonadota</taxon>
        <taxon>Alphaproteobacteria</taxon>
        <taxon>Rhodobacterales</taxon>
        <taxon>Roseobacteraceae</taxon>
        <taxon>Roseovarius</taxon>
    </lineage>
</organism>
<evidence type="ECO:0000313" key="9">
    <source>
        <dbReference type="EMBL" id="HAR50713.1"/>
    </source>
</evidence>
<evidence type="ECO:0000313" key="10">
    <source>
        <dbReference type="Proteomes" id="UP000264719"/>
    </source>
</evidence>
<dbReference type="AlphaFoldDB" id="A0A348W851"/>
<feature type="domain" description="Multidrug resistance protein MdtA-like barrel-sandwich hybrid" evidence="6">
    <location>
        <begin position="62"/>
        <end position="203"/>
    </location>
</feature>
<dbReference type="InterPro" id="IPR058626">
    <property type="entry name" value="MdtA-like_b-barrel"/>
</dbReference>
<dbReference type="SUPFAM" id="SSF111369">
    <property type="entry name" value="HlyD-like secretion proteins"/>
    <property type="match status" value="1"/>
</dbReference>
<dbReference type="InterPro" id="IPR058627">
    <property type="entry name" value="MdtA-like_C"/>
</dbReference>
<comment type="caution">
    <text evidence="9">The sequence shown here is derived from an EMBL/GenBank/DDBJ whole genome shotgun (WGS) entry which is preliminary data.</text>
</comment>
<dbReference type="PANTHER" id="PTHR30158:SF3">
    <property type="entry name" value="MULTIDRUG EFFLUX PUMP SUBUNIT ACRA-RELATED"/>
    <property type="match status" value="1"/>
</dbReference>
<evidence type="ECO:0000256" key="2">
    <source>
        <dbReference type="ARBA" id="ARBA00009477"/>
    </source>
</evidence>
<sequence>MLTSKFKIVALASLLAIRLVFPPADAVAQDAPPPTPVTVVTLEAKDVTLTSELPGRVVALGVAEVRPQVSGILVERLFQEGAEVKEGDPMYRIDPAIYAAQVQRAEASVAQAKAAVTATDKEAARMTELVRRNVASEQALDDAVAARDAAQAALLVAEAQLRADEINLEHTTITAPLSGQVGRALTTQGALVTAQQADPLAVIRQIDRVYVDVTASAAEVVRRRRDAMKEGRDLGDLDPTVTLTLADGSTYEHTGTLLAAEAHVDAQTGVSVLRLEFPNPDQLLLPGMYVKAHMPVDKAMGVVLVPQEGVSRDRRGQPTALVANAENVVEARVLTTLGTQGNTWIVNDGLAPGDKVIVGGLQKIAEGSPVAPQERAKPEAASAEAATEGATEGTAEGTDGAAPAAE</sequence>
<evidence type="ECO:0000256" key="3">
    <source>
        <dbReference type="SAM" id="MobiDB-lite"/>
    </source>
</evidence>
<evidence type="ECO:0000259" key="5">
    <source>
        <dbReference type="Pfam" id="PF25876"/>
    </source>
</evidence>
<dbReference type="EMBL" id="DMVW01000028">
    <property type="protein sequence ID" value="HAR50713.1"/>
    <property type="molecule type" value="Genomic_DNA"/>
</dbReference>
<dbReference type="Proteomes" id="UP000264719">
    <property type="component" value="Unassembled WGS sequence"/>
</dbReference>
<dbReference type="Pfam" id="PF25917">
    <property type="entry name" value="BSH_RND"/>
    <property type="match status" value="1"/>
</dbReference>
<evidence type="ECO:0000259" key="6">
    <source>
        <dbReference type="Pfam" id="PF25917"/>
    </source>
</evidence>
<dbReference type="GO" id="GO:0022857">
    <property type="term" value="F:transmembrane transporter activity"/>
    <property type="evidence" value="ECO:0007669"/>
    <property type="project" value="InterPro"/>
</dbReference>
<feature type="domain" description="Multidrug resistance protein MdtA-like C-terminal permuted SH3" evidence="8">
    <location>
        <begin position="302"/>
        <end position="363"/>
    </location>
</feature>
<evidence type="ECO:0000256" key="1">
    <source>
        <dbReference type="ARBA" id="ARBA00004196"/>
    </source>
</evidence>
<dbReference type="PANTHER" id="PTHR30158">
    <property type="entry name" value="ACRA/E-RELATED COMPONENT OF DRUG EFFLUX TRANSPORTER"/>
    <property type="match status" value="1"/>
</dbReference>
<feature type="chain" id="PRO_5016824023" evidence="4">
    <location>
        <begin position="27"/>
        <end position="406"/>
    </location>
</feature>
<feature type="compositionally biased region" description="Low complexity" evidence="3">
    <location>
        <begin position="379"/>
        <end position="406"/>
    </location>
</feature>
<dbReference type="GO" id="GO:0046677">
    <property type="term" value="P:response to antibiotic"/>
    <property type="evidence" value="ECO:0007669"/>
    <property type="project" value="TreeGrafter"/>
</dbReference>
<feature type="domain" description="Multidrug resistance protein MdtA-like beta-barrel" evidence="7">
    <location>
        <begin position="209"/>
        <end position="297"/>
    </location>
</feature>
<evidence type="ECO:0000259" key="7">
    <source>
        <dbReference type="Pfam" id="PF25944"/>
    </source>
</evidence>
<name>A0A348W851_9RHOB</name>
<evidence type="ECO:0000259" key="8">
    <source>
        <dbReference type="Pfam" id="PF25967"/>
    </source>
</evidence>
<feature type="domain" description="Multidrug resistance protein MdtA-like alpha-helical hairpin" evidence="5">
    <location>
        <begin position="102"/>
        <end position="171"/>
    </location>
</feature>
<proteinExistence type="inferred from homology"/>
<protein>
    <submittedName>
        <fullName evidence="9">Efflux RND transporter periplasmic adaptor subunit</fullName>
    </submittedName>
</protein>
<gene>
    <name evidence="9" type="ORF">DCS45_02400</name>
</gene>
<dbReference type="Gene3D" id="1.10.287.470">
    <property type="entry name" value="Helix hairpin bin"/>
    <property type="match status" value="1"/>
</dbReference>
<dbReference type="Gene3D" id="2.40.420.20">
    <property type="match status" value="1"/>
</dbReference>
<dbReference type="FunFam" id="2.40.420.20:FF:000001">
    <property type="entry name" value="Efflux RND transporter periplasmic adaptor subunit"/>
    <property type="match status" value="1"/>
</dbReference>
<dbReference type="InterPro" id="IPR058624">
    <property type="entry name" value="MdtA-like_HH"/>
</dbReference>